<evidence type="ECO:0000256" key="15">
    <source>
        <dbReference type="ARBA" id="ARBA00022723"/>
    </source>
</evidence>
<dbReference type="FunFam" id="3.30.2130.10:FF:000001">
    <property type="entry name" value="Bifunctional aspartokinase/homoserine dehydrogenase"/>
    <property type="match status" value="1"/>
</dbReference>
<dbReference type="InterPro" id="IPR001048">
    <property type="entry name" value="Asp/Glu/Uridylate_kinase"/>
</dbReference>
<dbReference type="Gene3D" id="3.30.70.260">
    <property type="match status" value="2"/>
</dbReference>
<evidence type="ECO:0000256" key="16">
    <source>
        <dbReference type="ARBA" id="ARBA00022737"/>
    </source>
</evidence>
<dbReference type="PANTHER" id="PTHR43070">
    <property type="match status" value="1"/>
</dbReference>
<dbReference type="Gene3D" id="3.40.1160.10">
    <property type="entry name" value="Acetylglutamate kinase-like"/>
    <property type="match status" value="1"/>
</dbReference>
<dbReference type="RefSeq" id="XP_003057205.1">
    <property type="nucleotide sequence ID" value="XM_003057159.1"/>
</dbReference>
<protein>
    <submittedName>
        <fullName evidence="32">Predicted protein</fullName>
    </submittedName>
</protein>
<evidence type="ECO:0000313" key="33">
    <source>
        <dbReference type="Proteomes" id="UP000001876"/>
    </source>
</evidence>
<dbReference type="eggNOG" id="ENOG502QQBK">
    <property type="taxonomic scope" value="Eukaryota"/>
</dbReference>
<dbReference type="InterPro" id="IPR011147">
    <property type="entry name" value="Bifunc_Aspkin/hSer_DH"/>
</dbReference>
<dbReference type="PROSITE" id="PS01042">
    <property type="entry name" value="HOMOSER_DHGENASE"/>
    <property type="match status" value="1"/>
</dbReference>
<dbReference type="AlphaFoldDB" id="C1MP14"/>
<dbReference type="Gene3D" id="3.30.360.10">
    <property type="entry name" value="Dihydrodipicolinate Reductase, domain 2"/>
    <property type="match status" value="1"/>
</dbReference>
<dbReference type="NCBIfam" id="TIGR00657">
    <property type="entry name" value="asp_kinases"/>
    <property type="match status" value="1"/>
</dbReference>
<dbReference type="InterPro" id="IPR019811">
    <property type="entry name" value="HDH_CS"/>
</dbReference>
<dbReference type="Pfam" id="PF03447">
    <property type="entry name" value="NAD_binding_3"/>
    <property type="match status" value="1"/>
</dbReference>
<dbReference type="GO" id="GO:0009089">
    <property type="term" value="P:lysine biosynthetic process via diaminopimelate"/>
    <property type="evidence" value="ECO:0007669"/>
    <property type="project" value="UniProtKB-UniPathway"/>
</dbReference>
<dbReference type="GeneID" id="9682181"/>
<dbReference type="FunFam" id="3.40.50.720:FF:000083">
    <property type="entry name" value="Bifunctional aspartokinase/homoserine dehydrogenase"/>
    <property type="match status" value="1"/>
</dbReference>
<evidence type="ECO:0000256" key="27">
    <source>
        <dbReference type="ARBA" id="ARBA00023268"/>
    </source>
</evidence>
<dbReference type="CDD" id="cd04243">
    <property type="entry name" value="AAK_AK-HSDH-like"/>
    <property type="match status" value="1"/>
</dbReference>
<keyword evidence="21" id="KW-0809">Transit peptide</keyword>
<comment type="pathway">
    <text evidence="7">Amino-acid biosynthesis; L-threonine biosynthesis; L-threonine from L-aspartate: step 1/5.</text>
</comment>
<evidence type="ECO:0000256" key="2">
    <source>
        <dbReference type="ARBA" id="ARBA00004229"/>
    </source>
</evidence>
<keyword evidence="23" id="KW-0520">NAD</keyword>
<comment type="function">
    <text evidence="28">Bifunctional aspartate kinase and homoserine dehydrogenase that catalyzes the first and the third steps toward the synthesis of lysine, methionine and threonine from aspartate.</text>
</comment>
<keyword evidence="33" id="KW-1185">Reference proteome</keyword>
<proteinExistence type="inferred from homology"/>
<evidence type="ECO:0000256" key="3">
    <source>
        <dbReference type="ARBA" id="ARBA00004766"/>
    </source>
</evidence>
<dbReference type="GO" id="GO:0050661">
    <property type="term" value="F:NADP binding"/>
    <property type="evidence" value="ECO:0007669"/>
    <property type="project" value="InterPro"/>
</dbReference>
<reference evidence="32 33" key="1">
    <citation type="journal article" date="2009" name="Science">
        <title>Green evolution and dynamic adaptations revealed by genomes of the marine picoeukaryotes Micromonas.</title>
        <authorList>
            <person name="Worden A.Z."/>
            <person name="Lee J.H."/>
            <person name="Mock T."/>
            <person name="Rouze P."/>
            <person name="Simmons M.P."/>
            <person name="Aerts A.L."/>
            <person name="Allen A.E."/>
            <person name="Cuvelier M.L."/>
            <person name="Derelle E."/>
            <person name="Everett M.V."/>
            <person name="Foulon E."/>
            <person name="Grimwood J."/>
            <person name="Gundlach H."/>
            <person name="Henrissat B."/>
            <person name="Napoli C."/>
            <person name="McDonald S.M."/>
            <person name="Parker M.S."/>
            <person name="Rombauts S."/>
            <person name="Salamov A."/>
            <person name="Von Dassow P."/>
            <person name="Badger J.H."/>
            <person name="Coutinho P.M."/>
            <person name="Demir E."/>
            <person name="Dubchak I."/>
            <person name="Gentemann C."/>
            <person name="Eikrem W."/>
            <person name="Gready J.E."/>
            <person name="John U."/>
            <person name="Lanier W."/>
            <person name="Lindquist E.A."/>
            <person name="Lucas S."/>
            <person name="Mayer K.F."/>
            <person name="Moreau H."/>
            <person name="Not F."/>
            <person name="Otillar R."/>
            <person name="Panaud O."/>
            <person name="Pangilinan J."/>
            <person name="Paulsen I."/>
            <person name="Piegu B."/>
            <person name="Poliakov A."/>
            <person name="Robbens S."/>
            <person name="Schmutz J."/>
            <person name="Toulza E."/>
            <person name="Wyss T."/>
            <person name="Zelensky A."/>
            <person name="Zhou K."/>
            <person name="Armbrust E.V."/>
            <person name="Bhattacharya D."/>
            <person name="Goodenough U.W."/>
            <person name="Van de Peer Y."/>
            <person name="Grigoriev I.V."/>
        </authorList>
    </citation>
    <scope>NUCLEOTIDE SEQUENCE [LARGE SCALE GENOMIC DNA]</scope>
    <source>
        <strain evidence="32 33">CCMP1545</strain>
    </source>
</reference>
<dbReference type="OMA" id="VTCNKIA"/>
<keyword evidence="22" id="KW-0560">Oxidoreductase</keyword>
<keyword evidence="19" id="KW-0067">ATP-binding</keyword>
<comment type="similarity">
    <text evidence="8">In the C-terminal section; belongs to the homoserine dehydrogenase family.</text>
</comment>
<accession>C1MP14</accession>
<keyword evidence="14" id="KW-0791">Threonine biosynthesis</keyword>
<comment type="cofactor">
    <cofactor evidence="1">
        <name>a metal cation</name>
        <dbReference type="ChEBI" id="CHEBI:25213"/>
    </cofactor>
</comment>
<dbReference type="InterPro" id="IPR054352">
    <property type="entry name" value="ACT_Aspartokinase"/>
</dbReference>
<feature type="domain" description="ACT" evidence="31">
    <location>
        <begin position="415"/>
        <end position="496"/>
    </location>
</feature>
<dbReference type="GO" id="GO:0046872">
    <property type="term" value="F:metal ion binding"/>
    <property type="evidence" value="ECO:0007669"/>
    <property type="project" value="UniProtKB-KW"/>
</dbReference>
<evidence type="ECO:0000256" key="18">
    <source>
        <dbReference type="ARBA" id="ARBA00022777"/>
    </source>
</evidence>
<evidence type="ECO:0000256" key="24">
    <source>
        <dbReference type="ARBA" id="ARBA00023053"/>
    </source>
</evidence>
<name>C1MP14_MICPC</name>
<evidence type="ECO:0000256" key="25">
    <source>
        <dbReference type="ARBA" id="ARBA00023154"/>
    </source>
</evidence>
<dbReference type="Pfam" id="PF22468">
    <property type="entry name" value="ACT_9"/>
    <property type="match status" value="2"/>
</dbReference>
<dbReference type="STRING" id="564608.C1MP14"/>
<keyword evidence="13" id="KW-0808">Transferase</keyword>
<evidence type="ECO:0000256" key="17">
    <source>
        <dbReference type="ARBA" id="ARBA00022741"/>
    </source>
</evidence>
<dbReference type="KEGG" id="mpp:MICPUCDRAFT_32181"/>
<comment type="pathway">
    <text evidence="4">Amino-acid biosynthesis; L-methionine biosynthesis via de novo pathway; L-homoserine from L-aspartate: step 1/3.</text>
</comment>
<evidence type="ECO:0000256" key="5">
    <source>
        <dbReference type="ARBA" id="ARBA00005056"/>
    </source>
</evidence>
<evidence type="ECO:0000256" key="7">
    <source>
        <dbReference type="ARBA" id="ARBA00005139"/>
    </source>
</evidence>
<keyword evidence="15" id="KW-0479">Metal-binding</keyword>
<keyword evidence="11" id="KW-0028">Amino-acid biosynthesis</keyword>
<evidence type="ECO:0000256" key="22">
    <source>
        <dbReference type="ARBA" id="ARBA00023002"/>
    </source>
</evidence>
<dbReference type="FunFam" id="3.30.360.10:FF:000006">
    <property type="entry name" value="Bifunctional aspartokinase/homoserine dehydrogenase"/>
    <property type="match status" value="1"/>
</dbReference>
<dbReference type="GO" id="GO:0004412">
    <property type="term" value="F:homoserine dehydrogenase activity"/>
    <property type="evidence" value="ECO:0007669"/>
    <property type="project" value="UniProtKB-EC"/>
</dbReference>
<dbReference type="SUPFAM" id="SSF55021">
    <property type="entry name" value="ACT-like"/>
    <property type="match status" value="2"/>
</dbReference>
<comment type="catalytic activity">
    <reaction evidence="30">
        <text>L-homoserine + NADP(+) = L-aspartate 4-semialdehyde + NADPH + H(+)</text>
        <dbReference type="Rhea" id="RHEA:15761"/>
        <dbReference type="ChEBI" id="CHEBI:15378"/>
        <dbReference type="ChEBI" id="CHEBI:57476"/>
        <dbReference type="ChEBI" id="CHEBI:57783"/>
        <dbReference type="ChEBI" id="CHEBI:58349"/>
        <dbReference type="ChEBI" id="CHEBI:537519"/>
        <dbReference type="EC" id="1.1.1.3"/>
    </reaction>
    <physiologicalReaction direction="right-to-left" evidence="30">
        <dbReference type="Rhea" id="RHEA:15763"/>
    </physiologicalReaction>
</comment>
<dbReference type="GO" id="GO:0005524">
    <property type="term" value="F:ATP binding"/>
    <property type="evidence" value="ECO:0007669"/>
    <property type="project" value="UniProtKB-KW"/>
</dbReference>
<dbReference type="NCBIfam" id="NF006959">
    <property type="entry name" value="PRK09436.1"/>
    <property type="match status" value="1"/>
</dbReference>
<evidence type="ECO:0000256" key="29">
    <source>
        <dbReference type="ARBA" id="ARBA00048561"/>
    </source>
</evidence>
<dbReference type="Pfam" id="PF00696">
    <property type="entry name" value="AA_kinase"/>
    <property type="match status" value="1"/>
</dbReference>
<dbReference type="EMBL" id="GG663737">
    <property type="protein sequence ID" value="EEH58850.1"/>
    <property type="molecule type" value="Genomic_DNA"/>
</dbReference>
<dbReference type="SUPFAM" id="SSF51735">
    <property type="entry name" value="NAD(P)-binding Rossmann-fold domains"/>
    <property type="match status" value="1"/>
</dbReference>
<dbReference type="InterPro" id="IPR036291">
    <property type="entry name" value="NAD(P)-bd_dom_sf"/>
</dbReference>
<evidence type="ECO:0000256" key="10">
    <source>
        <dbReference type="ARBA" id="ARBA00022528"/>
    </source>
</evidence>
<dbReference type="CDD" id="cd04921">
    <property type="entry name" value="ACT_AKi-HSDH-ThrA-like_1"/>
    <property type="match status" value="1"/>
</dbReference>
<comment type="catalytic activity">
    <reaction evidence="29">
        <text>L-aspartate + ATP = 4-phospho-L-aspartate + ADP</text>
        <dbReference type="Rhea" id="RHEA:23776"/>
        <dbReference type="ChEBI" id="CHEBI:29991"/>
        <dbReference type="ChEBI" id="CHEBI:30616"/>
        <dbReference type="ChEBI" id="CHEBI:57535"/>
        <dbReference type="ChEBI" id="CHEBI:456216"/>
        <dbReference type="EC" id="2.7.2.4"/>
    </reaction>
    <physiologicalReaction direction="left-to-right" evidence="29">
        <dbReference type="Rhea" id="RHEA:23777"/>
    </physiologicalReaction>
</comment>
<evidence type="ECO:0000256" key="30">
    <source>
        <dbReference type="ARBA" id="ARBA00048841"/>
    </source>
</evidence>
<gene>
    <name evidence="32" type="ORF">MICPUCDRAFT_32181</name>
</gene>
<evidence type="ECO:0000256" key="1">
    <source>
        <dbReference type="ARBA" id="ARBA00001920"/>
    </source>
</evidence>
<evidence type="ECO:0000256" key="6">
    <source>
        <dbReference type="ARBA" id="ARBA00005062"/>
    </source>
</evidence>
<keyword evidence="12" id="KW-0934">Plastid</keyword>
<dbReference type="GO" id="GO:0009086">
    <property type="term" value="P:methionine biosynthetic process"/>
    <property type="evidence" value="ECO:0007669"/>
    <property type="project" value="UniProtKB-KW"/>
</dbReference>
<keyword evidence="17" id="KW-0547">Nucleotide-binding</keyword>
<dbReference type="GO" id="GO:0009507">
    <property type="term" value="C:chloroplast"/>
    <property type="evidence" value="ECO:0007669"/>
    <property type="project" value="UniProtKB-SubCell"/>
</dbReference>
<dbReference type="SUPFAM" id="SSF53633">
    <property type="entry name" value="Carbamate kinase-like"/>
    <property type="match status" value="1"/>
</dbReference>
<evidence type="ECO:0000259" key="31">
    <source>
        <dbReference type="PROSITE" id="PS51671"/>
    </source>
</evidence>
<comment type="subcellular location">
    <subcellularLocation>
        <location evidence="2">Plastid</location>
        <location evidence="2">Chloroplast</location>
    </subcellularLocation>
</comment>
<dbReference type="Pfam" id="PF00742">
    <property type="entry name" value="Homoserine_dh"/>
    <property type="match status" value="1"/>
</dbReference>
<dbReference type="InterPro" id="IPR045865">
    <property type="entry name" value="ACT-like_dom_sf"/>
</dbReference>
<comment type="pathway">
    <text evidence="5">Amino-acid biosynthesis; L-threonine biosynthesis; L-threonine from L-aspartate: step 3/5.</text>
</comment>
<dbReference type="GO" id="GO:0009088">
    <property type="term" value="P:threonine biosynthetic process"/>
    <property type="evidence" value="ECO:0007669"/>
    <property type="project" value="UniProtKB-UniPathway"/>
</dbReference>
<evidence type="ECO:0000256" key="9">
    <source>
        <dbReference type="ARBA" id="ARBA00010046"/>
    </source>
</evidence>
<organism evidence="33">
    <name type="scientific">Micromonas pusilla (strain CCMP1545)</name>
    <name type="common">Picoplanktonic green alga</name>
    <dbReference type="NCBI Taxonomy" id="564608"/>
    <lineage>
        <taxon>Eukaryota</taxon>
        <taxon>Viridiplantae</taxon>
        <taxon>Chlorophyta</taxon>
        <taxon>Mamiellophyceae</taxon>
        <taxon>Mamiellales</taxon>
        <taxon>Mamiellaceae</taxon>
        <taxon>Micromonas</taxon>
    </lineage>
</organism>
<evidence type="ECO:0000256" key="28">
    <source>
        <dbReference type="ARBA" id="ARBA00044938"/>
    </source>
</evidence>
<evidence type="ECO:0000256" key="20">
    <source>
        <dbReference type="ARBA" id="ARBA00022857"/>
    </source>
</evidence>
<dbReference type="InterPro" id="IPR005106">
    <property type="entry name" value="Asp/hSer_DH_NAD-bd"/>
</dbReference>
<evidence type="ECO:0000256" key="8">
    <source>
        <dbReference type="ARBA" id="ARBA00007952"/>
    </source>
</evidence>
<comment type="pathway">
    <text evidence="6">Amino-acid biosynthesis; L-methionine biosynthesis via de novo pathway; L-homoserine from L-aspartate: step 3/3.</text>
</comment>
<dbReference type="PROSITE" id="PS51671">
    <property type="entry name" value="ACT"/>
    <property type="match status" value="1"/>
</dbReference>
<keyword evidence="26" id="KW-0486">Methionine biosynthesis</keyword>
<dbReference type="InterPro" id="IPR002912">
    <property type="entry name" value="ACT_dom"/>
</dbReference>
<dbReference type="Gene3D" id="3.40.50.720">
    <property type="entry name" value="NAD(P)-binding Rossmann-like Domain"/>
    <property type="match status" value="1"/>
</dbReference>
<dbReference type="OrthoDB" id="67851at2759"/>
<comment type="similarity">
    <text evidence="9">In the N-terminal section; belongs to the aspartokinase family.</text>
</comment>
<dbReference type="GO" id="GO:0004072">
    <property type="term" value="F:aspartate kinase activity"/>
    <property type="evidence" value="ECO:0007669"/>
    <property type="project" value="UniProtKB-EC"/>
</dbReference>
<dbReference type="InterPro" id="IPR036393">
    <property type="entry name" value="AceGlu_kinase-like_sf"/>
</dbReference>
<dbReference type="FunFam" id="3.40.1160.10:FF:000017">
    <property type="entry name" value="Bifunctional aspartokinase/homoserine dehydrogenase"/>
    <property type="match status" value="1"/>
</dbReference>
<evidence type="ECO:0000256" key="14">
    <source>
        <dbReference type="ARBA" id="ARBA00022697"/>
    </source>
</evidence>
<comment type="pathway">
    <text evidence="3">Amino-acid biosynthesis; L-lysine biosynthesis via DAP pathway; (S)-tetrahydrodipicolinate from L-aspartate: step 1/4.</text>
</comment>
<dbReference type="UniPathway" id="UPA00034">
    <property type="reaction ID" value="UER00015"/>
</dbReference>
<keyword evidence="25" id="KW-0457">Lysine biosynthesis</keyword>
<dbReference type="PROSITE" id="PS00324">
    <property type="entry name" value="ASPARTOKINASE"/>
    <property type="match status" value="1"/>
</dbReference>
<evidence type="ECO:0000256" key="13">
    <source>
        <dbReference type="ARBA" id="ARBA00022679"/>
    </source>
</evidence>
<evidence type="ECO:0000256" key="23">
    <source>
        <dbReference type="ARBA" id="ARBA00023027"/>
    </source>
</evidence>
<sequence>MASAIATAPAAAAARRSPFTGSRARALKLAPRRAPRAPATPRTVARSVEIEPAPAAAPSPGAGGVDRNSGFEVHKFGGTCVGSSERISGCCDLLIANAKAGVKIFGVVSAMGVAKKGEPKVTDCLINATDMASARDPAYAEELVKLEHKHRTTAEALLTDKSEFDAYMSAFDAELTDLASMLKAMSIAGTSTQAFADFVVGHGELWTARLCAAAIRCKGYDAEWIDARDVLIVTDAEDGGVDVDYERSNANLDKIFNDCGHGEKGAGRILIATGFIARTPDGVPTTLKRNGSDYSATIFGAMLIAAKITIWTDVDGVYSADPRKVKEAVCLDTLSYNEAWELSYFGANVLHPRTTLPAMRYSIPIVLRNYFNQAAPGTSILDGCPIDTDVVCGSAEDASLIKGLATIDDVCLINVEGTGMVGVPGTANAVFQTVKEANCNVVMISQASSEHSICFAVRSHDADRAITALSKRFEKAIAAGRIKEVTAVRNCSILAVVGQNMCQVCGVAASVFEALASSAVNVIAIAQGASEYNITVVVDKNDVTKALNAVHGRFYLSKTVMTVGLVGPGLVGQTLLRQMKEQLSELKTDFSVDLRVVGVTGVSKMLLTGDDDVALNLDTWQEDYKASATPVDMAAFTQHVVDSGAPNQVIIDCSASEEVASHYKEWLQRGINVVTPNKKANSGPLDYYKELRSIARDGYTHYFYEGTVGAGLPIISTVRNLVDSGDRVKKIEGIFSGTLSYIFNTYADGDAFSDVVKKAKELGYTEPDPRDDLSGTDVARKVVILAREVGLDLELSDVPVESLVPEALRDAESAEAFLAALPEHDGGAFYTLMAEATAAGEKLRYVGVVDVEAGTGSVELRRYAATHPFGALSGSDNIMSFETKRYASGGTLVVRGPGAGAEVTAGGVFGDVLRVAQYLGAPS</sequence>
<keyword evidence="18" id="KW-0418">Kinase</keyword>
<dbReference type="InterPro" id="IPR001342">
    <property type="entry name" value="HDH_cat"/>
</dbReference>
<evidence type="ECO:0000256" key="12">
    <source>
        <dbReference type="ARBA" id="ARBA00022640"/>
    </source>
</evidence>
<dbReference type="UniPathway" id="UPA00051">
    <property type="reaction ID" value="UER00462"/>
</dbReference>
<dbReference type="InterPro" id="IPR001341">
    <property type="entry name" value="Asp_kinase"/>
</dbReference>
<dbReference type="Proteomes" id="UP000001876">
    <property type="component" value="Unassembled WGS sequence"/>
</dbReference>
<keyword evidence="24" id="KW-0915">Sodium</keyword>
<dbReference type="SUPFAM" id="SSF55347">
    <property type="entry name" value="Glyceraldehyde-3-phosphate dehydrogenase-like, C-terminal domain"/>
    <property type="match status" value="1"/>
</dbReference>
<evidence type="ECO:0000256" key="4">
    <source>
        <dbReference type="ARBA" id="ARBA00004986"/>
    </source>
</evidence>
<dbReference type="InterPro" id="IPR018042">
    <property type="entry name" value="Aspartate_kinase_CS"/>
</dbReference>
<dbReference type="GO" id="GO:0009090">
    <property type="term" value="P:homoserine biosynthetic process"/>
    <property type="evidence" value="ECO:0007669"/>
    <property type="project" value="TreeGrafter"/>
</dbReference>
<dbReference type="UniPathway" id="UPA00050">
    <property type="reaction ID" value="UER00063"/>
</dbReference>
<evidence type="ECO:0000256" key="26">
    <source>
        <dbReference type="ARBA" id="ARBA00023167"/>
    </source>
</evidence>
<keyword evidence="27" id="KW-0511">Multifunctional enzyme</keyword>
<keyword evidence="10" id="KW-0150">Chloroplast</keyword>
<keyword evidence="16" id="KW-0677">Repeat</keyword>
<evidence type="ECO:0000313" key="32">
    <source>
        <dbReference type="EMBL" id="EEH58850.1"/>
    </source>
</evidence>
<evidence type="ECO:0000256" key="11">
    <source>
        <dbReference type="ARBA" id="ARBA00022605"/>
    </source>
</evidence>
<keyword evidence="20" id="KW-0521">NADP</keyword>
<evidence type="ECO:0000256" key="21">
    <source>
        <dbReference type="ARBA" id="ARBA00022946"/>
    </source>
</evidence>
<dbReference type="PANTHER" id="PTHR43070:SF5">
    <property type="entry name" value="HOMOSERINE DEHYDROGENASE"/>
    <property type="match status" value="1"/>
</dbReference>
<evidence type="ECO:0000256" key="19">
    <source>
        <dbReference type="ARBA" id="ARBA00022840"/>
    </source>
</evidence>